<dbReference type="Proteomes" id="UP000677228">
    <property type="component" value="Unassembled WGS sequence"/>
</dbReference>
<evidence type="ECO:0000313" key="2">
    <source>
        <dbReference type="EMBL" id="CAF0885526.1"/>
    </source>
</evidence>
<dbReference type="OrthoDB" id="6775559at2759"/>
<evidence type="ECO:0008006" key="7">
    <source>
        <dbReference type="Google" id="ProtNLM"/>
    </source>
</evidence>
<dbReference type="EMBL" id="CAJNOK010003041">
    <property type="protein sequence ID" value="CAF0885526.1"/>
    <property type="molecule type" value="Genomic_DNA"/>
</dbReference>
<evidence type="ECO:0000313" key="3">
    <source>
        <dbReference type="EMBL" id="CAF0997987.1"/>
    </source>
</evidence>
<dbReference type="EMBL" id="CAJOBA010003041">
    <property type="protein sequence ID" value="CAF3668525.1"/>
    <property type="molecule type" value="Genomic_DNA"/>
</dbReference>
<dbReference type="Proteomes" id="UP000682733">
    <property type="component" value="Unassembled WGS sequence"/>
</dbReference>
<gene>
    <name evidence="3" type="ORF">GPM918_LOCUS13602</name>
    <name evidence="2" type="ORF">OVA965_LOCUS8849</name>
    <name evidence="5" type="ORF">SRO942_LOCUS13602</name>
    <name evidence="4" type="ORF">TMI583_LOCUS8843</name>
</gene>
<accession>A0A814GL43</accession>
<keyword evidence="6" id="KW-1185">Reference proteome</keyword>
<dbReference type="AlphaFoldDB" id="A0A814GL43"/>
<proteinExistence type="predicted"/>
<organism evidence="3 6">
    <name type="scientific">Didymodactylos carnosus</name>
    <dbReference type="NCBI Taxonomy" id="1234261"/>
    <lineage>
        <taxon>Eukaryota</taxon>
        <taxon>Metazoa</taxon>
        <taxon>Spiralia</taxon>
        <taxon>Gnathifera</taxon>
        <taxon>Rotifera</taxon>
        <taxon>Eurotatoria</taxon>
        <taxon>Bdelloidea</taxon>
        <taxon>Philodinida</taxon>
        <taxon>Philodinidae</taxon>
        <taxon>Didymodactylos</taxon>
    </lineage>
</organism>
<dbReference type="EMBL" id="CAJNOQ010003152">
    <property type="protein sequence ID" value="CAF0997987.1"/>
    <property type="molecule type" value="Genomic_DNA"/>
</dbReference>
<feature type="region of interest" description="Disordered" evidence="1">
    <location>
        <begin position="312"/>
        <end position="377"/>
    </location>
</feature>
<evidence type="ECO:0000313" key="5">
    <source>
        <dbReference type="EMBL" id="CAF3769517.1"/>
    </source>
</evidence>
<feature type="compositionally biased region" description="Polar residues" evidence="1">
    <location>
        <begin position="359"/>
        <end position="377"/>
    </location>
</feature>
<dbReference type="Proteomes" id="UP000681722">
    <property type="component" value="Unassembled WGS sequence"/>
</dbReference>
<reference evidence="3" key="1">
    <citation type="submission" date="2021-02" db="EMBL/GenBank/DDBJ databases">
        <authorList>
            <person name="Nowell W R."/>
        </authorList>
    </citation>
    <scope>NUCLEOTIDE SEQUENCE</scope>
</reference>
<evidence type="ECO:0000313" key="6">
    <source>
        <dbReference type="Proteomes" id="UP000663829"/>
    </source>
</evidence>
<evidence type="ECO:0000256" key="1">
    <source>
        <dbReference type="SAM" id="MobiDB-lite"/>
    </source>
</evidence>
<feature type="compositionally biased region" description="Basic residues" evidence="1">
    <location>
        <begin position="330"/>
        <end position="347"/>
    </location>
</feature>
<dbReference type="Proteomes" id="UP000663829">
    <property type="component" value="Unassembled WGS sequence"/>
</dbReference>
<evidence type="ECO:0000313" key="4">
    <source>
        <dbReference type="EMBL" id="CAF3668525.1"/>
    </source>
</evidence>
<name>A0A814GL43_9BILA</name>
<dbReference type="EMBL" id="CAJOBC010003152">
    <property type="protein sequence ID" value="CAF3769517.1"/>
    <property type="molecule type" value="Genomic_DNA"/>
</dbReference>
<sequence>MRIPDVNKILLNKILKNKMPDAKIENIFQNKHNLFTIQPSDTKTYNQLLTSFPTDSFPSEKHGIKVYVPSNIKSVLDTEKVAFIKHVDQYFSVDEIKHALTINGFKFDSAERIYVKKDNKPTKTIKIIFVDKLNCETFLKTGLKINYLHYDAEPAKSNTQPVQCCKCCKFGHLAKYCKNVEICNKCSGSHAGNICTSTDVKCINCGEQHMATSKQCKEYLRNKEKIKKTSHEYTTPTKQKPNMQIPPLLSSTLPMNLVSSRKGEAIPPPIQGQTQAITTQIQPDPPTLTAALVSTNKNMLFNLTPAIMLNKSLKSPSENCPSRDDTITRSRARSNSKKNQRQPHKKSQTLMDHSEMRRGNSNVADSLSDRQSTTMDT</sequence>
<comment type="caution">
    <text evidence="3">The sequence shown here is derived from an EMBL/GenBank/DDBJ whole genome shotgun (WGS) entry which is preliminary data.</text>
</comment>
<protein>
    <recommendedName>
        <fullName evidence="7">Gag-like protein</fullName>
    </recommendedName>
</protein>